<dbReference type="OrthoDB" id="1654978at2"/>
<keyword evidence="4" id="KW-0677">Repeat</keyword>
<dbReference type="InterPro" id="IPR018392">
    <property type="entry name" value="LysM"/>
</dbReference>
<dbReference type="Pfam" id="PF01476">
    <property type="entry name" value="LysM"/>
    <property type="match status" value="2"/>
</dbReference>
<dbReference type="RefSeq" id="WP_056986987.1">
    <property type="nucleotide sequence ID" value="NZ_AZFH01000204.1"/>
</dbReference>
<keyword evidence="2" id="KW-0645">Protease</keyword>
<name>A0A0R1TF92_9LACO</name>
<sequence>MNKSKKAALLGTVGAAGAALAGTSVAVQADSIHKVVQNDTIWTLSQKYGVSMDKLQSDNKIDKNTSLIYVGQELKIADNEQGQNQKTSANEKSVVIQTGDTLWDLAQKYHTTVDELRRLNNMPADAFILQVGATLKVSGEATAIAAQATLAASQASAVTTDVQTSAPVATTSGVDTDTTNEAVASQASAVTTDVQTSAPVATTSGVDTDTTNEAVASQASAVTTDVQTSAPVATTSTVNTTAETSQEPVTSASSTESAATTEVSPQAENTKVANSATTSSQAEAPVVAAASSTAPETQEVSVASIAQTADNTTSNQVVASNATSQVDTNTQVEANNYGVQAQAYASSYQEPAAATEVQNSYQTPIAETSAQSSYQASSETNTQATSTQPQAATSTSADGSAIASYAQTLSGIPYVWGGSTTSGFDCSGLTQYVYNQYGKDIGRTTYQQQYAGTKIDVSQAQAGDLLFWGNYGDAYHVGIYTGNNQYMAAHDFGELSSTKSISPYYQPSFAVHVN</sequence>
<feature type="compositionally biased region" description="Low complexity" evidence="7">
    <location>
        <begin position="380"/>
        <end position="395"/>
    </location>
</feature>
<dbReference type="Pfam" id="PF00877">
    <property type="entry name" value="NLPC_P60"/>
    <property type="match status" value="1"/>
</dbReference>
<dbReference type="AlphaFoldDB" id="A0A0R1TF92"/>
<dbReference type="Gene3D" id="3.90.1720.10">
    <property type="entry name" value="endopeptidase domain like (from Nostoc punctiforme)"/>
    <property type="match status" value="1"/>
</dbReference>
<keyword evidence="5" id="KW-0378">Hydrolase</keyword>
<dbReference type="SMART" id="SM00257">
    <property type="entry name" value="LysM"/>
    <property type="match status" value="2"/>
</dbReference>
<dbReference type="InterPro" id="IPR000064">
    <property type="entry name" value="NLP_P60_dom"/>
</dbReference>
<dbReference type="CDD" id="cd00118">
    <property type="entry name" value="LysM"/>
    <property type="match status" value="2"/>
</dbReference>
<evidence type="ECO:0000256" key="1">
    <source>
        <dbReference type="ARBA" id="ARBA00007074"/>
    </source>
</evidence>
<evidence type="ECO:0000313" key="11">
    <source>
        <dbReference type="EMBL" id="KRL75931.1"/>
    </source>
</evidence>
<evidence type="ECO:0000256" key="8">
    <source>
        <dbReference type="SAM" id="SignalP"/>
    </source>
</evidence>
<evidence type="ECO:0000313" key="12">
    <source>
        <dbReference type="Proteomes" id="UP000051048"/>
    </source>
</evidence>
<dbReference type="PATRIC" id="fig|1423740.3.peg.2199"/>
<dbReference type="PANTHER" id="PTHR47053">
    <property type="entry name" value="MUREIN DD-ENDOPEPTIDASE MEPH-RELATED"/>
    <property type="match status" value="1"/>
</dbReference>
<dbReference type="InterPro" id="IPR038765">
    <property type="entry name" value="Papain-like_cys_pep_sf"/>
</dbReference>
<evidence type="ECO:0000256" key="2">
    <source>
        <dbReference type="ARBA" id="ARBA00022670"/>
    </source>
</evidence>
<accession>A0A0R1TF92</accession>
<feature type="region of interest" description="Disordered" evidence="7">
    <location>
        <begin position="233"/>
        <end position="296"/>
    </location>
</feature>
<feature type="chain" id="PRO_5039009561" description="Cell wall-associated hydrolase" evidence="8">
    <location>
        <begin position="22"/>
        <end position="514"/>
    </location>
</feature>
<evidence type="ECO:0000256" key="3">
    <source>
        <dbReference type="ARBA" id="ARBA00022729"/>
    </source>
</evidence>
<dbReference type="STRING" id="1423740.FC36_GL002032"/>
<evidence type="ECO:0000256" key="6">
    <source>
        <dbReference type="ARBA" id="ARBA00022807"/>
    </source>
</evidence>
<dbReference type="SUPFAM" id="SSF54001">
    <property type="entry name" value="Cysteine proteinases"/>
    <property type="match status" value="1"/>
</dbReference>
<feature type="domain" description="LysM" evidence="9">
    <location>
        <begin position="92"/>
        <end position="137"/>
    </location>
</feature>
<evidence type="ECO:0000256" key="7">
    <source>
        <dbReference type="SAM" id="MobiDB-lite"/>
    </source>
</evidence>
<feature type="signal peptide" evidence="8">
    <location>
        <begin position="1"/>
        <end position="21"/>
    </location>
</feature>
<feature type="domain" description="NlpC/P60" evidence="10">
    <location>
        <begin position="396"/>
        <end position="514"/>
    </location>
</feature>
<comment type="similarity">
    <text evidence="1">Belongs to the peptidase C40 family.</text>
</comment>
<comment type="caution">
    <text evidence="11">The sequence shown here is derived from an EMBL/GenBank/DDBJ whole genome shotgun (WGS) entry which is preliminary data.</text>
</comment>
<evidence type="ECO:0000256" key="5">
    <source>
        <dbReference type="ARBA" id="ARBA00022801"/>
    </source>
</evidence>
<dbReference type="GO" id="GO:0008234">
    <property type="term" value="F:cysteine-type peptidase activity"/>
    <property type="evidence" value="ECO:0007669"/>
    <property type="project" value="UniProtKB-KW"/>
</dbReference>
<feature type="compositionally biased region" description="Low complexity" evidence="7">
    <location>
        <begin position="282"/>
        <end position="296"/>
    </location>
</feature>
<evidence type="ECO:0000259" key="9">
    <source>
        <dbReference type="PROSITE" id="PS51782"/>
    </source>
</evidence>
<feature type="compositionally biased region" description="Low complexity" evidence="7">
    <location>
        <begin position="233"/>
        <end position="265"/>
    </location>
</feature>
<proteinExistence type="inferred from homology"/>
<dbReference type="SUPFAM" id="SSF54106">
    <property type="entry name" value="LysM domain"/>
    <property type="match status" value="2"/>
</dbReference>
<dbReference type="PROSITE" id="PS51935">
    <property type="entry name" value="NLPC_P60"/>
    <property type="match status" value="1"/>
</dbReference>
<dbReference type="Proteomes" id="UP000051048">
    <property type="component" value="Unassembled WGS sequence"/>
</dbReference>
<dbReference type="EMBL" id="AZFH01000204">
    <property type="protein sequence ID" value="KRL75931.1"/>
    <property type="molecule type" value="Genomic_DNA"/>
</dbReference>
<dbReference type="InterPro" id="IPR036779">
    <property type="entry name" value="LysM_dom_sf"/>
</dbReference>
<evidence type="ECO:0000259" key="10">
    <source>
        <dbReference type="PROSITE" id="PS51935"/>
    </source>
</evidence>
<keyword evidence="6" id="KW-0788">Thiol protease</keyword>
<evidence type="ECO:0000256" key="4">
    <source>
        <dbReference type="ARBA" id="ARBA00022737"/>
    </source>
</evidence>
<evidence type="ECO:0008006" key="13">
    <source>
        <dbReference type="Google" id="ProtNLM"/>
    </source>
</evidence>
<keyword evidence="3 8" id="KW-0732">Signal</keyword>
<reference evidence="11 12" key="1">
    <citation type="journal article" date="2015" name="Genome Announc.">
        <title>Expanding the biotechnology potential of lactobacilli through comparative genomics of 213 strains and associated genera.</title>
        <authorList>
            <person name="Sun Z."/>
            <person name="Harris H.M."/>
            <person name="McCann A."/>
            <person name="Guo C."/>
            <person name="Argimon S."/>
            <person name="Zhang W."/>
            <person name="Yang X."/>
            <person name="Jeffery I.B."/>
            <person name="Cooney J.C."/>
            <person name="Kagawa T.F."/>
            <person name="Liu W."/>
            <person name="Song Y."/>
            <person name="Salvetti E."/>
            <person name="Wrobel A."/>
            <person name="Rasinkangas P."/>
            <person name="Parkhill J."/>
            <person name="Rea M.C."/>
            <person name="O'Sullivan O."/>
            <person name="Ritari J."/>
            <person name="Douillard F.P."/>
            <person name="Paul Ross R."/>
            <person name="Yang R."/>
            <person name="Briner A.E."/>
            <person name="Felis G.E."/>
            <person name="de Vos W.M."/>
            <person name="Barrangou R."/>
            <person name="Klaenhammer T.R."/>
            <person name="Caufield P.W."/>
            <person name="Cui Y."/>
            <person name="Zhang H."/>
            <person name="O'Toole P.W."/>
        </authorList>
    </citation>
    <scope>NUCLEOTIDE SEQUENCE [LARGE SCALE GENOMIC DNA]</scope>
    <source>
        <strain evidence="11 12">DSM 15833</strain>
    </source>
</reference>
<dbReference type="PROSITE" id="PS51782">
    <property type="entry name" value="LYSM"/>
    <property type="match status" value="2"/>
</dbReference>
<feature type="domain" description="LysM" evidence="9">
    <location>
        <begin position="31"/>
        <end position="76"/>
    </location>
</feature>
<feature type="compositionally biased region" description="Polar residues" evidence="7">
    <location>
        <begin position="365"/>
        <end position="379"/>
    </location>
</feature>
<dbReference type="PANTHER" id="PTHR47053:SF1">
    <property type="entry name" value="MUREIN DD-ENDOPEPTIDASE MEPH-RELATED"/>
    <property type="match status" value="1"/>
</dbReference>
<dbReference type="Gene3D" id="3.10.350.10">
    <property type="entry name" value="LysM domain"/>
    <property type="match status" value="2"/>
</dbReference>
<dbReference type="InterPro" id="IPR051202">
    <property type="entry name" value="Peptidase_C40"/>
</dbReference>
<feature type="compositionally biased region" description="Polar residues" evidence="7">
    <location>
        <begin position="266"/>
        <end position="281"/>
    </location>
</feature>
<gene>
    <name evidence="11" type="ORF">FC36_GL002032</name>
</gene>
<protein>
    <recommendedName>
        <fullName evidence="13">Cell wall-associated hydrolase</fullName>
    </recommendedName>
</protein>
<organism evidence="11 12">
    <name type="scientific">Ligilactobacillus equi DSM 15833 = JCM 10991</name>
    <dbReference type="NCBI Taxonomy" id="1423740"/>
    <lineage>
        <taxon>Bacteria</taxon>
        <taxon>Bacillati</taxon>
        <taxon>Bacillota</taxon>
        <taxon>Bacilli</taxon>
        <taxon>Lactobacillales</taxon>
        <taxon>Lactobacillaceae</taxon>
        <taxon>Ligilactobacillus</taxon>
    </lineage>
</organism>
<feature type="region of interest" description="Disordered" evidence="7">
    <location>
        <begin position="365"/>
        <end position="395"/>
    </location>
</feature>
<dbReference type="GO" id="GO:0006508">
    <property type="term" value="P:proteolysis"/>
    <property type="evidence" value="ECO:0007669"/>
    <property type="project" value="UniProtKB-KW"/>
</dbReference>